<dbReference type="Pfam" id="PF18149">
    <property type="entry name" value="Helicase_PWI"/>
    <property type="match status" value="1"/>
</dbReference>
<dbReference type="InterPro" id="IPR001650">
    <property type="entry name" value="Helicase_C-like"/>
</dbReference>
<dbReference type="InterPro" id="IPR041094">
    <property type="entry name" value="Brr2_helicase_PWI"/>
</dbReference>
<evidence type="ECO:0000259" key="10">
    <source>
        <dbReference type="PROSITE" id="PS51194"/>
    </source>
</evidence>
<proteinExistence type="inferred from homology"/>
<dbReference type="STRING" id="559295.C5DN54"/>
<keyword evidence="4" id="KW-0378">Hydrolase</keyword>
<dbReference type="FunFam" id="1.10.10.10:FF:000012">
    <property type="entry name" value="U5 small nuclear ribonucleoprotein helicase"/>
    <property type="match status" value="1"/>
</dbReference>
<dbReference type="Pfam" id="PF21188">
    <property type="entry name" value="BRR2_plug"/>
    <property type="match status" value="1"/>
</dbReference>
<dbReference type="FunFam" id="3.40.50.300:FF:003287">
    <property type="entry name" value="U5 small nuclear ribonucleoprotein 200 kDa helicase"/>
    <property type="match status" value="1"/>
</dbReference>
<dbReference type="FunFam" id="1.10.3380.10:FF:000001">
    <property type="entry name" value="U5 small nuclear ribonucleoprotein helicase"/>
    <property type="match status" value="1"/>
</dbReference>
<dbReference type="SUPFAM" id="SSF81296">
    <property type="entry name" value="E set domains"/>
    <property type="match status" value="1"/>
</dbReference>
<dbReference type="InterPro" id="IPR027417">
    <property type="entry name" value="P-loop_NTPase"/>
</dbReference>
<dbReference type="GO" id="GO:0005524">
    <property type="term" value="F:ATP binding"/>
    <property type="evidence" value="ECO:0007669"/>
    <property type="project" value="UniProtKB-KW"/>
</dbReference>
<evidence type="ECO:0000256" key="8">
    <source>
        <dbReference type="SAM" id="MobiDB-lite"/>
    </source>
</evidence>
<dbReference type="InterPro" id="IPR036388">
    <property type="entry name" value="WH-like_DNA-bd_sf"/>
</dbReference>
<feature type="domain" description="Helicase ATP-binding" evidence="9">
    <location>
        <begin position="1371"/>
        <end position="1547"/>
    </location>
</feature>
<dbReference type="Pfam" id="PF00271">
    <property type="entry name" value="Helicase_C"/>
    <property type="match status" value="1"/>
</dbReference>
<evidence type="ECO:0000256" key="3">
    <source>
        <dbReference type="ARBA" id="ARBA00022741"/>
    </source>
</evidence>
<dbReference type="EMBL" id="CU928171">
    <property type="protein sequence ID" value="CAR25215.1"/>
    <property type="molecule type" value="Genomic_DNA"/>
</dbReference>
<dbReference type="GO" id="GO:0006397">
    <property type="term" value="P:mRNA processing"/>
    <property type="evidence" value="ECO:0007669"/>
    <property type="project" value="UniProtKB-ARBA"/>
</dbReference>
<dbReference type="OrthoDB" id="5575at2759"/>
<evidence type="ECO:0000256" key="5">
    <source>
        <dbReference type="ARBA" id="ARBA00022806"/>
    </source>
</evidence>
<dbReference type="PANTHER" id="PTHR47961">
    <property type="entry name" value="DNA POLYMERASE THETA, PUTATIVE (AFU_ORTHOLOGUE AFUA_1G05260)-RELATED"/>
    <property type="match status" value="1"/>
</dbReference>
<dbReference type="Gene3D" id="1.10.10.10">
    <property type="entry name" value="Winged helix-like DNA-binding domain superfamily/Winged helix DNA-binding domain"/>
    <property type="match status" value="2"/>
</dbReference>
<dbReference type="InterPro" id="IPR014001">
    <property type="entry name" value="Helicase_ATP-bd"/>
</dbReference>
<dbReference type="PROSITE" id="PS51194">
    <property type="entry name" value="HELICASE_CTER"/>
    <property type="match status" value="1"/>
</dbReference>
<dbReference type="InterPro" id="IPR036390">
    <property type="entry name" value="WH_DNA-bd_sf"/>
</dbReference>
<dbReference type="InterPro" id="IPR048863">
    <property type="entry name" value="BRR2_plug"/>
</dbReference>
<dbReference type="Pfam" id="PF23445">
    <property type="entry name" value="WHD_SNRNP200"/>
    <property type="match status" value="2"/>
</dbReference>
<comment type="similarity">
    <text evidence="1">Belongs to the helicase family. SKI2 subfamily.</text>
</comment>
<dbReference type="GO" id="GO:0003678">
    <property type="term" value="F:DNA helicase activity"/>
    <property type="evidence" value="ECO:0007669"/>
    <property type="project" value="TreeGrafter"/>
</dbReference>
<dbReference type="SUPFAM" id="SSF46785">
    <property type="entry name" value="Winged helix' DNA-binding domain"/>
    <property type="match status" value="1"/>
</dbReference>
<evidence type="ECO:0000313" key="11">
    <source>
        <dbReference type="EMBL" id="CAR25215.1"/>
    </source>
</evidence>
<keyword evidence="6" id="KW-0067">ATP-binding</keyword>
<dbReference type="PROSITE" id="PS51192">
    <property type="entry name" value="HELICASE_ATP_BIND_1"/>
    <property type="match status" value="2"/>
</dbReference>
<protein>
    <recommendedName>
        <fullName evidence="7">U5 small nuclear ribonucleoprotein 200 kDa helicase</fullName>
    </recommendedName>
</protein>
<dbReference type="GO" id="GO:0016787">
    <property type="term" value="F:hydrolase activity"/>
    <property type="evidence" value="ECO:0007669"/>
    <property type="project" value="UniProtKB-KW"/>
</dbReference>
<keyword evidence="5" id="KW-0347">Helicase</keyword>
<dbReference type="Gene3D" id="1.10.150.20">
    <property type="entry name" value="5' to 3' exonuclease, C-terminal subdomain"/>
    <property type="match status" value="2"/>
</dbReference>
<evidence type="ECO:0000256" key="7">
    <source>
        <dbReference type="ARBA" id="ARBA00034541"/>
    </source>
</evidence>
<dbReference type="InterPro" id="IPR004179">
    <property type="entry name" value="Sec63-dom"/>
</dbReference>
<dbReference type="CDD" id="cd18795">
    <property type="entry name" value="SF2_C_Ski2"/>
    <property type="match status" value="1"/>
</dbReference>
<dbReference type="Gene3D" id="1.10.3380.10">
    <property type="entry name" value="Sec63 N-terminal domain-like domain"/>
    <property type="match status" value="2"/>
</dbReference>
<dbReference type="InterPro" id="IPR050474">
    <property type="entry name" value="Hel308_SKI2-like"/>
</dbReference>
<dbReference type="FunCoup" id="C5DN54">
    <property type="interactions" value="1407"/>
</dbReference>
<feature type="region of interest" description="Disordered" evidence="8">
    <location>
        <begin position="24"/>
        <end position="57"/>
    </location>
</feature>
<feature type="region of interest" description="Disordered" evidence="8">
    <location>
        <begin position="414"/>
        <end position="434"/>
    </location>
</feature>
<dbReference type="OMA" id="MNPKEFN"/>
<evidence type="ECO:0000259" key="9">
    <source>
        <dbReference type="PROSITE" id="PS51192"/>
    </source>
</evidence>
<dbReference type="Proteomes" id="UP000002036">
    <property type="component" value="Chromosome G"/>
</dbReference>
<dbReference type="PANTHER" id="PTHR47961:SF4">
    <property type="entry name" value="ACTIVATING SIGNAL COINTEGRATOR 1 COMPLEX SUBUNIT 3"/>
    <property type="match status" value="1"/>
</dbReference>
<feature type="domain" description="Helicase ATP-binding" evidence="9">
    <location>
        <begin position="521"/>
        <end position="704"/>
    </location>
</feature>
<dbReference type="Gene3D" id="3.40.50.300">
    <property type="entry name" value="P-loop containing nucleotide triphosphate hydrolases"/>
    <property type="match status" value="4"/>
</dbReference>
<dbReference type="Pfam" id="PF00270">
    <property type="entry name" value="DEAD"/>
    <property type="match status" value="2"/>
</dbReference>
<evidence type="ECO:0000256" key="6">
    <source>
        <dbReference type="ARBA" id="ARBA00022840"/>
    </source>
</evidence>
<feature type="region of interest" description="Disordered" evidence="8">
    <location>
        <begin position="82"/>
        <end position="103"/>
    </location>
</feature>
<dbReference type="Pfam" id="PF02889">
    <property type="entry name" value="Sec63"/>
    <property type="match status" value="2"/>
</dbReference>
<dbReference type="HOGENOM" id="CLU_000335_1_0_1"/>
<name>C5DN54_LACTC</name>
<keyword evidence="3" id="KW-0547">Nucleotide-binding</keyword>
<dbReference type="RefSeq" id="XP_002555652.1">
    <property type="nucleotide sequence ID" value="XM_002555606.1"/>
</dbReference>
<feature type="compositionally biased region" description="Basic and acidic residues" evidence="8">
    <location>
        <begin position="24"/>
        <end position="33"/>
    </location>
</feature>
<dbReference type="SUPFAM" id="SSF158702">
    <property type="entry name" value="Sec63 N-terminal domain-like"/>
    <property type="match status" value="2"/>
</dbReference>
<dbReference type="SMART" id="SM00490">
    <property type="entry name" value="HELICc"/>
    <property type="match status" value="1"/>
</dbReference>
<dbReference type="GO" id="GO:0005634">
    <property type="term" value="C:nucleus"/>
    <property type="evidence" value="ECO:0007669"/>
    <property type="project" value="TreeGrafter"/>
</dbReference>
<dbReference type="eggNOG" id="KOG0951">
    <property type="taxonomic scope" value="Eukaryota"/>
</dbReference>
<keyword evidence="2" id="KW-0677">Repeat</keyword>
<reference evidence="11 12" key="1">
    <citation type="journal article" date="2009" name="Genome Res.">
        <title>Comparative genomics of protoploid Saccharomycetaceae.</title>
        <authorList>
            <consortium name="The Genolevures Consortium"/>
            <person name="Souciet J.-L."/>
            <person name="Dujon B."/>
            <person name="Gaillardin C."/>
            <person name="Johnston M."/>
            <person name="Baret P.V."/>
            <person name="Cliften P."/>
            <person name="Sherman D.J."/>
            <person name="Weissenbach J."/>
            <person name="Westhof E."/>
            <person name="Wincker P."/>
            <person name="Jubin C."/>
            <person name="Poulain J."/>
            <person name="Barbe V."/>
            <person name="Segurens B."/>
            <person name="Artiguenave F."/>
            <person name="Anthouard V."/>
            <person name="Vacherie B."/>
            <person name="Val M.-E."/>
            <person name="Fulton R.S."/>
            <person name="Minx P."/>
            <person name="Wilson R."/>
            <person name="Durrens P."/>
            <person name="Jean G."/>
            <person name="Marck C."/>
            <person name="Martin T."/>
            <person name="Nikolski M."/>
            <person name="Rolland T."/>
            <person name="Seret M.-L."/>
            <person name="Casaregola S."/>
            <person name="Despons L."/>
            <person name="Fairhead C."/>
            <person name="Fischer G."/>
            <person name="Lafontaine I."/>
            <person name="Leh V."/>
            <person name="Lemaire M."/>
            <person name="de Montigny J."/>
            <person name="Neuveglise C."/>
            <person name="Thierry A."/>
            <person name="Blanc-Lenfle I."/>
            <person name="Bleykasten C."/>
            <person name="Diffels J."/>
            <person name="Fritsch E."/>
            <person name="Frangeul L."/>
            <person name="Goeffon A."/>
            <person name="Jauniaux N."/>
            <person name="Kachouri-Lafond R."/>
            <person name="Payen C."/>
            <person name="Potier S."/>
            <person name="Pribylova L."/>
            <person name="Ozanne C."/>
            <person name="Richard G.-F."/>
            <person name="Sacerdot C."/>
            <person name="Straub M.-L."/>
            <person name="Talla E."/>
        </authorList>
    </citation>
    <scope>NUCLEOTIDE SEQUENCE [LARGE SCALE GENOMIC DNA]</scope>
    <source>
        <strain evidence="12">ATCC 56472 / CBS 6340 / NRRL Y-8284</strain>
    </source>
</reference>
<dbReference type="InterPro" id="IPR035892">
    <property type="entry name" value="C2_domain_sf"/>
</dbReference>
<organism evidence="11 12">
    <name type="scientific">Lachancea thermotolerans (strain ATCC 56472 / CBS 6340 / NRRL Y-8284)</name>
    <name type="common">Yeast</name>
    <name type="synonym">Kluyveromyces thermotolerans</name>
    <dbReference type="NCBI Taxonomy" id="559295"/>
    <lineage>
        <taxon>Eukaryota</taxon>
        <taxon>Fungi</taxon>
        <taxon>Dikarya</taxon>
        <taxon>Ascomycota</taxon>
        <taxon>Saccharomycotina</taxon>
        <taxon>Saccharomycetes</taxon>
        <taxon>Saccharomycetales</taxon>
        <taxon>Saccharomycetaceae</taxon>
        <taxon>Lachancea</taxon>
    </lineage>
</organism>
<dbReference type="InterPro" id="IPR011545">
    <property type="entry name" value="DEAD/DEAH_box_helicase_dom"/>
</dbReference>
<sequence>MSNNNINNRDRKIRELYRYDEMSNKVLRPDRSLDSNSSNPLKDAADSQPKSMIGKISVKEMGSFARQDVSSVDREAYRQEAVSKISNERQPKRAINRSTSKSTLLGDGSVDKLHYYPSDESNSARYNEIVQHMATLLGDDFPHDVIISGVDFVLEVLKGGSAEENSSIKSQKALIENSISMSVPEKWFHELINLAKEISDYDRPSHETTRTDDGVAILADEDDEGDFESDNALINELQDQEEEEKVEKELGQQSSLFTDAGDASQTSGADLAGMLDQEDVIVFSAGDEQSNNMIEEIPIYEVDELFLLRKIALEFKKQDSAETQSLCDAVFALLAENSDTSKLEGGLAKLIDLNHYSLIKFICRNRHSIYWGTKLAKAGFDQVSQILDEMRSFNLVSLVNSYERRKTTQKRRLGLEGHGIDQNSQSELKKPKKQDIPKTIDLQELKFDQGSELMTTDRVSLPADSFKRIKEGYEEIHIPPPSRPSENFDLVPISALPVWAKGAFPSNEMTNFNRIQSEVYPMAFGNDENMLICAPTGSGKTNIAMLTVLRVLSHHMSKNKGSFDLKSFKIVYIAPLKALVQEQVREFQRRLVSYGIKVGELTGDSSLTRQQIADCTVLVSTPEKWDIVTRKASGNDYSSLVELLIIDEIHLLHDERGPVLEGIVARSLRNIFSKERLRIVALSATLPNYSDVARFLRVPHCNTFYFDSSFRPCPLAQQFCGITETTGIKKINAMNQACYDKLLEVVQQGHQAIVFVHSRKDTVRTATWLKNKLIEEEKIPLFRKSEPGSREILRREAENASDKHLADLLLHGFGIHHAGLTKFDRSLSEDLFADGLLSVLVSTATLAWGVNLPAHAVIIKGTDIYSPEKGTWTRLSPQDVLQMLGRAGRPRYDTFGEGIIITQSTSVQYYLAMLNQQLPIESQLISKLADNLNSEIVLGNITSRKEAVDWLGYTYLYVRMLGSPELYGIQGDTVSYDKALNGYRNILAHSALQVLSDSRLTLYDAVEGSVKPTELGRIASYFYIKYHSISSYNSMLNEHLTAIEVLQVFSNSDEFRYIPVREEERLELQKLVEKAPIPIQEAPDDPHAKINVLLQSFISRSKLDGFALKSDMLYITQSAGRIMRALFELSLKRAWSRLSKILLTLCKSIEMRAWITNSALRQFRTCPAEAIRHAEASFLPWQDYLQLSSPREVGELLRLEKHGKLVFDLLQKFPKLETQCSVQPITPSVLQFQLEIKPSWSWDRKVHGFSESFWILLEDEMGEKLLYYDRFTVKEKHVNKEHFKDFTVFLNNSQQQRLPLNFFISLVSDKWMQSEARIPVVLENVKLPKKFPAPTPLLDLERVSVSELCSDEFESAINLIHFNKLQSQVFPTLYETNENVLIGAAPGNGRAVMAELALFKLWRHAGNRAVFVCPSENKIEVLLKSWQRRFSSLAGGKSINKFTEDNLVNLKLLGESHLILCTPSQLDLVSRKWKQRKNVQKIELLILDQAHLVGNGLPGAVYENIISRMTFISAQLETKLRIVALSNPVANSRDFGEWMGVRKENIFNFSPSDRGNALQIQIQSTEQYLNHRYLARKFVWPQFQDLQLTNEKPRRLVVFTSSRKHCVETVLEIMKTGAAQDFEPLAKGSPIFDNLDAKMSSKMLSEAASWKIGCLHAGMTSKERDTMKKLFADGGLNLLVVSREESYEGLKANSVILLGTSYYEGKEHRYVDYTMNQMQEMIKVACLSPSMNKALVFTSPKKNEYYKKFLSEPLPVESFMYYHLPDAISCEISTGVVASKQDCIDWLTYSLFYRRLYGNPSFYGVKDVSPLGISAFLTEVVEDVVEDLVEFSIIEAEKTEYSEDGSSEGEEDVLVPLNGCLISSHHNISISSVRIFHRSLSKTSGLRSMLEAISSTIELESVPVRESEAEVLRSLYEKVPVKSSRAEDFESPEMKVFILLQTHLSRIQLKNELKRDMEDILKAVPRIVSALVDFLAGEGNLNATTAMDLSQMLTQGMWDTDSPLLQIPFFDLHMVNKCNEKDVETIYDVMALEDDEREELLNFDNDKLNCIAEFVNTYPNIELTYSIDLSKPLEAGRPFKILVTLTRDEEAESLDVVAHRFPFSRKENWWIVAGEASKRELFCIKKVSQAAEVKEYELEATIHEKGRQKLTLWCVSDSYLDADKEVSIELNIT</sequence>
<keyword evidence="12" id="KW-1185">Reference proteome</keyword>
<evidence type="ECO:0000256" key="4">
    <source>
        <dbReference type="ARBA" id="ARBA00022801"/>
    </source>
</evidence>
<dbReference type="Gene3D" id="2.60.40.150">
    <property type="entry name" value="C2 domain"/>
    <property type="match status" value="2"/>
</dbReference>
<dbReference type="SMART" id="SM00487">
    <property type="entry name" value="DEXDc"/>
    <property type="match status" value="2"/>
</dbReference>
<dbReference type="KEGG" id="lth:KLTH0G14278g"/>
<evidence type="ECO:0000256" key="2">
    <source>
        <dbReference type="ARBA" id="ARBA00022737"/>
    </source>
</evidence>
<dbReference type="SMART" id="SM00973">
    <property type="entry name" value="Sec63"/>
    <property type="match status" value="2"/>
</dbReference>
<gene>
    <name evidence="11" type="ordered locus">KLTH0G14278g</name>
</gene>
<feature type="domain" description="Helicase C-terminal" evidence="10">
    <location>
        <begin position="738"/>
        <end position="949"/>
    </location>
</feature>
<dbReference type="FunFam" id="1.10.10.10:FF:000024">
    <property type="entry name" value="U5 small nuclear ribonucleoprotein helicase"/>
    <property type="match status" value="1"/>
</dbReference>
<dbReference type="FunFam" id="3.40.50.300:FF:000062">
    <property type="entry name" value="U5 small nuclear ribonucleoprotein helicase"/>
    <property type="match status" value="1"/>
</dbReference>
<dbReference type="GO" id="GO:0000712">
    <property type="term" value="P:resolution of meiotic recombination intermediates"/>
    <property type="evidence" value="ECO:0007669"/>
    <property type="project" value="TreeGrafter"/>
</dbReference>
<dbReference type="InterPro" id="IPR057842">
    <property type="entry name" value="WH_MER3"/>
</dbReference>
<dbReference type="InterPro" id="IPR014756">
    <property type="entry name" value="Ig_E-set"/>
</dbReference>
<dbReference type="InParanoid" id="C5DN54"/>
<dbReference type="PIRSF" id="PIRSF039073">
    <property type="entry name" value="BRR2"/>
    <property type="match status" value="1"/>
</dbReference>
<dbReference type="GeneID" id="8293937"/>
<evidence type="ECO:0000313" key="12">
    <source>
        <dbReference type="Proteomes" id="UP000002036"/>
    </source>
</evidence>
<dbReference type="SUPFAM" id="SSF52540">
    <property type="entry name" value="P-loop containing nucleoside triphosphate hydrolases"/>
    <property type="match status" value="4"/>
</dbReference>
<accession>C5DN54</accession>
<evidence type="ECO:0000256" key="1">
    <source>
        <dbReference type="ARBA" id="ARBA00010140"/>
    </source>
</evidence>
<dbReference type="GO" id="GO:0003676">
    <property type="term" value="F:nucleic acid binding"/>
    <property type="evidence" value="ECO:0007669"/>
    <property type="project" value="InterPro"/>
</dbReference>